<evidence type="ECO:0000313" key="2">
    <source>
        <dbReference type="EMBL" id="GAA4557162.1"/>
    </source>
</evidence>
<evidence type="ECO:0000259" key="1">
    <source>
        <dbReference type="Pfam" id="PF00561"/>
    </source>
</evidence>
<dbReference type="PANTHER" id="PTHR46438">
    <property type="entry name" value="ALPHA/BETA-HYDROLASES SUPERFAMILY PROTEIN"/>
    <property type="match status" value="1"/>
</dbReference>
<accession>A0ABP8S2R2</accession>
<reference evidence="3" key="1">
    <citation type="journal article" date="2019" name="Int. J. Syst. Evol. Microbiol.">
        <title>The Global Catalogue of Microorganisms (GCM) 10K type strain sequencing project: providing services to taxonomists for standard genome sequencing and annotation.</title>
        <authorList>
            <consortium name="The Broad Institute Genomics Platform"/>
            <consortium name="The Broad Institute Genome Sequencing Center for Infectious Disease"/>
            <person name="Wu L."/>
            <person name="Ma J."/>
        </authorList>
    </citation>
    <scope>NUCLEOTIDE SEQUENCE [LARGE SCALE GENOMIC DNA]</scope>
    <source>
        <strain evidence="3">JCM 17906</strain>
    </source>
</reference>
<dbReference type="InterPro" id="IPR000073">
    <property type="entry name" value="AB_hydrolase_1"/>
</dbReference>
<dbReference type="Proteomes" id="UP001501598">
    <property type="component" value="Unassembled WGS sequence"/>
</dbReference>
<gene>
    <name evidence="2" type="ORF">GCM10023175_60920</name>
</gene>
<evidence type="ECO:0000313" key="3">
    <source>
        <dbReference type="Proteomes" id="UP001501598"/>
    </source>
</evidence>
<dbReference type="EMBL" id="BAABGT010000100">
    <property type="protein sequence ID" value="GAA4557162.1"/>
    <property type="molecule type" value="Genomic_DNA"/>
</dbReference>
<proteinExistence type="predicted"/>
<dbReference type="PRINTS" id="PR00111">
    <property type="entry name" value="ABHYDROLASE"/>
</dbReference>
<keyword evidence="3" id="KW-1185">Reference proteome</keyword>
<dbReference type="SUPFAM" id="SSF53474">
    <property type="entry name" value="alpha/beta-Hydrolases"/>
    <property type="match status" value="1"/>
</dbReference>
<feature type="domain" description="AB hydrolase-1" evidence="1">
    <location>
        <begin position="36"/>
        <end position="139"/>
    </location>
</feature>
<protein>
    <submittedName>
        <fullName evidence="2">Alpha/beta fold hydrolase</fullName>
    </submittedName>
</protein>
<sequence length="295" mass="32282">MTTTTIAESLGAPAGRLVAAGGHKLHVAEIGEGGRPTVFLHGGGPGCTSWTDYWPTIPYFAADRRCVLVDMLNYGYSDAVPSMAKSWTFQGDHVALALQELGIGSADFVCNSVGGSAALALAARHPELVRRLVLTGSEPMHRGAGPLTPELGALTRELVGCFTRGEGPTKEKIREIMIRLEYWDPAAVDENNLELRWHYMQQPGPQSTWGKAANMMSGTPEDLEELMRIVQAPVLVFWGRHDVFATHQYAKSIADTVPHGDFYLMDRAGHHMEEERPRDFAALVTAWLDMPVDGE</sequence>
<name>A0ABP8S2R2_9PSEU</name>
<organism evidence="2 3">
    <name type="scientific">Pseudonocardia xishanensis</name>
    <dbReference type="NCBI Taxonomy" id="630995"/>
    <lineage>
        <taxon>Bacteria</taxon>
        <taxon>Bacillati</taxon>
        <taxon>Actinomycetota</taxon>
        <taxon>Actinomycetes</taxon>
        <taxon>Pseudonocardiales</taxon>
        <taxon>Pseudonocardiaceae</taxon>
        <taxon>Pseudonocardia</taxon>
    </lineage>
</organism>
<keyword evidence="2" id="KW-0378">Hydrolase</keyword>
<dbReference type="RefSeq" id="WP_345426187.1">
    <property type="nucleotide sequence ID" value="NZ_BAABGT010000100.1"/>
</dbReference>
<dbReference type="InterPro" id="IPR029058">
    <property type="entry name" value="AB_hydrolase_fold"/>
</dbReference>
<dbReference type="GO" id="GO:0016787">
    <property type="term" value="F:hydrolase activity"/>
    <property type="evidence" value="ECO:0007669"/>
    <property type="project" value="UniProtKB-KW"/>
</dbReference>
<dbReference type="Pfam" id="PF00561">
    <property type="entry name" value="Abhydrolase_1"/>
    <property type="match status" value="1"/>
</dbReference>
<dbReference type="Gene3D" id="3.40.50.1820">
    <property type="entry name" value="alpha/beta hydrolase"/>
    <property type="match status" value="1"/>
</dbReference>
<comment type="caution">
    <text evidence="2">The sequence shown here is derived from an EMBL/GenBank/DDBJ whole genome shotgun (WGS) entry which is preliminary data.</text>
</comment>